<evidence type="ECO:0000313" key="3">
    <source>
        <dbReference type="Proteomes" id="UP001138961"/>
    </source>
</evidence>
<keyword evidence="1" id="KW-0472">Membrane</keyword>
<feature type="transmembrane region" description="Helical" evidence="1">
    <location>
        <begin position="161"/>
        <end position="188"/>
    </location>
</feature>
<proteinExistence type="predicted"/>
<feature type="transmembrane region" description="Helical" evidence="1">
    <location>
        <begin position="62"/>
        <end position="85"/>
    </location>
</feature>
<dbReference type="Pfam" id="PF09955">
    <property type="entry name" value="DUF2189"/>
    <property type="match status" value="1"/>
</dbReference>
<keyword evidence="3" id="KW-1185">Reference proteome</keyword>
<dbReference type="Proteomes" id="UP001138961">
    <property type="component" value="Unassembled WGS sequence"/>
</dbReference>
<feature type="transmembrane region" description="Helical" evidence="1">
    <location>
        <begin position="209"/>
        <end position="236"/>
    </location>
</feature>
<dbReference type="EMBL" id="JAJATZ010000012">
    <property type="protein sequence ID" value="MCB5200786.1"/>
    <property type="molecule type" value="Genomic_DNA"/>
</dbReference>
<protein>
    <submittedName>
        <fullName evidence="2">DUF2189 domain-containing protein</fullName>
    </submittedName>
</protein>
<organism evidence="2 3">
    <name type="scientific">Loktanella gaetbuli</name>
    <dbReference type="NCBI Taxonomy" id="2881335"/>
    <lineage>
        <taxon>Bacteria</taxon>
        <taxon>Pseudomonadati</taxon>
        <taxon>Pseudomonadota</taxon>
        <taxon>Alphaproteobacteria</taxon>
        <taxon>Rhodobacterales</taxon>
        <taxon>Roseobacteraceae</taxon>
        <taxon>Loktanella</taxon>
    </lineage>
</organism>
<name>A0ABS8BYH4_9RHOB</name>
<comment type="caution">
    <text evidence="2">The sequence shown here is derived from an EMBL/GenBank/DDBJ whole genome shotgun (WGS) entry which is preliminary data.</text>
</comment>
<sequence>MTQNATPPPTIRPVVWSDFTASLALGVRDFRAALWIDLCLACVFVLAGLGMAAVTVMTGQTFWLVLAVLGFPMVGTLAAVGFYEVSRQRSRDLRPGLRQVASLIWAARNGQIPWLAAIVVVIFLFWFFIGHMIFALFLGLAPMTNISTSLAVFLTPSGLTMIAVGTVVGAMFSGLVLALSVHAMPMLLDRDVDFITAMLRSLSAVLEQPMAYLVWGAFIGVVTLLSALPVFLGLFVTMPILGHASWHLYQRLVSDP</sequence>
<accession>A0ABS8BYH4</accession>
<feature type="transmembrane region" description="Helical" evidence="1">
    <location>
        <begin position="114"/>
        <end position="141"/>
    </location>
</feature>
<reference evidence="2" key="1">
    <citation type="submission" date="2021-10" db="EMBL/GenBank/DDBJ databases">
        <title>Loktanella gaetbuli sp. nov., isolated from a tidal flat.</title>
        <authorList>
            <person name="Park S."/>
            <person name="Yoon J.-H."/>
        </authorList>
    </citation>
    <scope>NUCLEOTIDE SEQUENCE</scope>
    <source>
        <strain evidence="2">TSTF-M6</strain>
    </source>
</reference>
<dbReference type="RefSeq" id="WP_226749249.1">
    <property type="nucleotide sequence ID" value="NZ_JAJATZ010000012.1"/>
</dbReference>
<keyword evidence="1" id="KW-0812">Transmembrane</keyword>
<evidence type="ECO:0000256" key="1">
    <source>
        <dbReference type="SAM" id="Phobius"/>
    </source>
</evidence>
<evidence type="ECO:0000313" key="2">
    <source>
        <dbReference type="EMBL" id="MCB5200786.1"/>
    </source>
</evidence>
<dbReference type="InterPro" id="IPR018692">
    <property type="entry name" value="DUF2189"/>
</dbReference>
<feature type="transmembrane region" description="Helical" evidence="1">
    <location>
        <begin position="32"/>
        <end position="56"/>
    </location>
</feature>
<keyword evidence="1" id="KW-1133">Transmembrane helix</keyword>
<gene>
    <name evidence="2" type="ORF">LGQ03_16230</name>
</gene>